<keyword evidence="8 16" id="KW-0805">Transcription regulation</keyword>
<dbReference type="CDD" id="cd06965">
    <property type="entry name" value="NR_DBD_Ppar"/>
    <property type="match status" value="1"/>
</dbReference>
<comment type="function">
    <text evidence="17">Nuclear receptor that binds peroxisome proliferators such as hypolipidemic drugs and fatty acids. Once activated by a ligand, the nuclear receptor binds to DNA specific PPAR response elements (PPRE) and modulates the transcription of its target genes, such as acyl-CoA oxidase. It therefore controls the peroxisomal beta-oxidation pathway of fatty acids. Key regulator of adipocyte differentiation and glucose homeostasis. May play a role in the regulation of circadian rhythm.</text>
</comment>
<dbReference type="SUPFAM" id="SSF57716">
    <property type="entry name" value="Glucocorticoid receptor-like (DNA-binding domain)"/>
    <property type="match status" value="1"/>
</dbReference>
<keyword evidence="9 17" id="KW-0090">Biological rhythms</keyword>
<evidence type="ECO:0000256" key="14">
    <source>
        <dbReference type="ARBA" id="ARBA00023242"/>
    </source>
</evidence>
<evidence type="ECO:0000256" key="3">
    <source>
        <dbReference type="ARBA" id="ARBA00022490"/>
    </source>
</evidence>
<evidence type="ECO:0000313" key="22">
    <source>
        <dbReference type="Proteomes" id="UP000314982"/>
    </source>
</evidence>
<evidence type="ECO:0000259" key="20">
    <source>
        <dbReference type="PROSITE" id="PS51843"/>
    </source>
</evidence>
<dbReference type="Pfam" id="PF00105">
    <property type="entry name" value="zf-C4"/>
    <property type="match status" value="1"/>
</dbReference>
<dbReference type="Proteomes" id="UP000314982">
    <property type="component" value="Unassembled WGS sequence"/>
</dbReference>
<evidence type="ECO:0000256" key="1">
    <source>
        <dbReference type="ARBA" id="ARBA00008092"/>
    </source>
</evidence>
<proteinExistence type="inferred from homology"/>
<dbReference type="InterPro" id="IPR001723">
    <property type="entry name" value="Nuclear_hrmn_rcpt"/>
</dbReference>
<keyword evidence="7 16" id="KW-0862">Zinc</keyword>
<evidence type="ECO:0000259" key="19">
    <source>
        <dbReference type="PROSITE" id="PS51030"/>
    </source>
</evidence>
<dbReference type="PRINTS" id="PR01291">
    <property type="entry name" value="PROXISOMPAGR"/>
</dbReference>
<dbReference type="Ensembl" id="ENSHHUT00000044817.1">
    <property type="protein sequence ID" value="ENSHHUP00000043196.1"/>
    <property type="gene ID" value="ENSHHUG00000026529.1"/>
</dbReference>
<reference evidence="22" key="1">
    <citation type="submission" date="2018-06" db="EMBL/GenBank/DDBJ databases">
        <title>Genome assembly of Danube salmon.</title>
        <authorList>
            <person name="Macqueen D.J."/>
            <person name="Gundappa M.K."/>
        </authorList>
    </citation>
    <scope>NUCLEOTIDE SEQUENCE [LARGE SCALE GENOMIC DNA]</scope>
</reference>
<dbReference type="GO" id="GO:0008270">
    <property type="term" value="F:zinc ion binding"/>
    <property type="evidence" value="ECO:0007669"/>
    <property type="project" value="UniProtKB-KW"/>
</dbReference>
<keyword evidence="4" id="KW-0597">Phosphoprotein</keyword>
<dbReference type="PROSITE" id="PS00031">
    <property type="entry name" value="NUCLEAR_REC_DBD_1"/>
    <property type="match status" value="1"/>
</dbReference>
<dbReference type="GO" id="GO:0010887">
    <property type="term" value="P:negative regulation of cholesterol storage"/>
    <property type="evidence" value="ECO:0007669"/>
    <property type="project" value="TreeGrafter"/>
</dbReference>
<dbReference type="InterPro" id="IPR013088">
    <property type="entry name" value="Znf_NHR/GATA"/>
</dbReference>
<evidence type="ECO:0000256" key="4">
    <source>
        <dbReference type="ARBA" id="ARBA00022553"/>
    </source>
</evidence>
<dbReference type="Pfam" id="PF12577">
    <property type="entry name" value="PPARgamma_N"/>
    <property type="match status" value="1"/>
</dbReference>
<keyword evidence="13 16" id="KW-0675">Receptor</keyword>
<dbReference type="GO" id="GO:0051049">
    <property type="term" value="P:regulation of transport"/>
    <property type="evidence" value="ECO:0007669"/>
    <property type="project" value="UniProtKB-ARBA"/>
</dbReference>
<comment type="similarity">
    <text evidence="1 17">Belongs to the nuclear hormone receptor family. NR1 subfamily.</text>
</comment>
<gene>
    <name evidence="17" type="primary">PPARG</name>
</gene>
<dbReference type="InterPro" id="IPR035500">
    <property type="entry name" value="NHR-like_dom_sf"/>
</dbReference>
<dbReference type="GO" id="GO:0045944">
    <property type="term" value="P:positive regulation of transcription by RNA polymerase II"/>
    <property type="evidence" value="ECO:0007669"/>
    <property type="project" value="TreeGrafter"/>
</dbReference>
<keyword evidence="5 16" id="KW-0479">Metal-binding</keyword>
<dbReference type="PROSITE" id="PS51030">
    <property type="entry name" value="NUCLEAR_REC_DBD_2"/>
    <property type="match status" value="1"/>
</dbReference>
<evidence type="ECO:0000313" key="21">
    <source>
        <dbReference type="Ensembl" id="ENSHHUP00000043196.1"/>
    </source>
</evidence>
<dbReference type="SMART" id="SM00399">
    <property type="entry name" value="ZnF_C4"/>
    <property type="match status" value="1"/>
</dbReference>
<feature type="domain" description="Nuclear receptor" evidence="19">
    <location>
        <begin position="137"/>
        <end position="211"/>
    </location>
</feature>
<dbReference type="PANTHER" id="PTHR24082">
    <property type="entry name" value="NUCLEAR HORMONE RECEPTOR"/>
    <property type="match status" value="1"/>
</dbReference>
<dbReference type="GO" id="GO:0009755">
    <property type="term" value="P:hormone-mediated signaling pathway"/>
    <property type="evidence" value="ECO:0007669"/>
    <property type="project" value="TreeGrafter"/>
</dbReference>
<evidence type="ECO:0000256" key="18">
    <source>
        <dbReference type="SAM" id="MobiDB-lite"/>
    </source>
</evidence>
<keyword evidence="6 16" id="KW-0863">Zinc-finger</keyword>
<dbReference type="SUPFAM" id="SSF48508">
    <property type="entry name" value="Nuclear receptor ligand-binding domain"/>
    <property type="match status" value="1"/>
</dbReference>
<dbReference type="GO" id="GO:0005634">
    <property type="term" value="C:nucleus"/>
    <property type="evidence" value="ECO:0007669"/>
    <property type="project" value="UniProtKB-SubCell"/>
</dbReference>
<dbReference type="PANTHER" id="PTHR24082:SF488">
    <property type="entry name" value="PEROXISOME PROLIFERATOR-ACTIVATED RECEPTOR GAMMA"/>
    <property type="match status" value="1"/>
</dbReference>
<dbReference type="GO" id="GO:0001227">
    <property type="term" value="F:DNA-binding transcription repressor activity, RNA polymerase II-specific"/>
    <property type="evidence" value="ECO:0007669"/>
    <property type="project" value="TreeGrafter"/>
</dbReference>
<dbReference type="InterPro" id="IPR003074">
    <property type="entry name" value="1Cnucl_rcpt"/>
</dbReference>
<dbReference type="PRINTS" id="PR00398">
    <property type="entry name" value="STRDHORMONER"/>
</dbReference>
<dbReference type="GO" id="GO:0005737">
    <property type="term" value="C:cytoplasm"/>
    <property type="evidence" value="ECO:0007669"/>
    <property type="project" value="UniProtKB-SubCell"/>
</dbReference>
<dbReference type="InterPro" id="IPR050234">
    <property type="entry name" value="Nuclear_hormone_rcpt_NR1"/>
</dbReference>
<dbReference type="Pfam" id="PF00104">
    <property type="entry name" value="Hormone_recep"/>
    <property type="match status" value="1"/>
</dbReference>
<dbReference type="GO" id="GO:0045923">
    <property type="term" value="P:positive regulation of fatty acid metabolic process"/>
    <property type="evidence" value="ECO:0007669"/>
    <property type="project" value="TreeGrafter"/>
</dbReference>
<dbReference type="SMART" id="SM00430">
    <property type="entry name" value="HOLI"/>
    <property type="match status" value="1"/>
</dbReference>
<dbReference type="FunFam" id="3.30.50.10:FF:000010">
    <property type="entry name" value="Peroxisome proliferator-activated receptor gamma"/>
    <property type="match status" value="1"/>
</dbReference>
<keyword evidence="22" id="KW-1185">Reference proteome</keyword>
<evidence type="ECO:0000256" key="7">
    <source>
        <dbReference type="ARBA" id="ARBA00022833"/>
    </source>
</evidence>
<name>A0A4W5MW38_9TELE</name>
<dbReference type="CDD" id="cd06932">
    <property type="entry name" value="NR_LBD_PPAR"/>
    <property type="match status" value="1"/>
</dbReference>
<evidence type="ECO:0000256" key="5">
    <source>
        <dbReference type="ARBA" id="ARBA00022723"/>
    </source>
</evidence>
<keyword evidence="12 16" id="KW-0804">Transcription</keyword>
<dbReference type="GO" id="GO:0004879">
    <property type="term" value="F:nuclear receptor activity"/>
    <property type="evidence" value="ECO:0007669"/>
    <property type="project" value="InterPro"/>
</dbReference>
<dbReference type="InterPro" id="IPR000536">
    <property type="entry name" value="Nucl_hrmn_rcpt_lig-bd"/>
</dbReference>
<evidence type="ECO:0000256" key="6">
    <source>
        <dbReference type="ARBA" id="ARBA00022771"/>
    </source>
</evidence>
<evidence type="ECO:0000256" key="10">
    <source>
        <dbReference type="ARBA" id="ARBA00023125"/>
    </source>
</evidence>
<keyword evidence="11 17" id="KW-0010">Activator</keyword>
<comment type="subunit">
    <text evidence="17">Heterodimer with other nuclear receptors.</text>
</comment>
<evidence type="ECO:0000256" key="11">
    <source>
        <dbReference type="ARBA" id="ARBA00023159"/>
    </source>
</evidence>
<dbReference type="InterPro" id="IPR022590">
    <property type="entry name" value="PPARgamma_N"/>
</dbReference>
<organism evidence="21 22">
    <name type="scientific">Hucho hucho</name>
    <name type="common">huchen</name>
    <dbReference type="NCBI Taxonomy" id="62062"/>
    <lineage>
        <taxon>Eukaryota</taxon>
        <taxon>Metazoa</taxon>
        <taxon>Chordata</taxon>
        <taxon>Craniata</taxon>
        <taxon>Vertebrata</taxon>
        <taxon>Euteleostomi</taxon>
        <taxon>Actinopterygii</taxon>
        <taxon>Neopterygii</taxon>
        <taxon>Teleostei</taxon>
        <taxon>Protacanthopterygii</taxon>
        <taxon>Salmoniformes</taxon>
        <taxon>Salmonidae</taxon>
        <taxon>Salmoninae</taxon>
        <taxon>Hucho</taxon>
    </lineage>
</organism>
<dbReference type="GO" id="GO:0050728">
    <property type="term" value="P:negative regulation of inflammatory response"/>
    <property type="evidence" value="ECO:0007669"/>
    <property type="project" value="TreeGrafter"/>
</dbReference>
<dbReference type="GeneTree" id="ENSGT00940000158273"/>
<feature type="domain" description="NR LBD" evidence="20">
    <location>
        <begin position="293"/>
        <end position="512"/>
    </location>
</feature>
<dbReference type="InterPro" id="IPR001628">
    <property type="entry name" value="Znf_hrmn_rcpt"/>
</dbReference>
<evidence type="ECO:0000256" key="9">
    <source>
        <dbReference type="ARBA" id="ARBA00023108"/>
    </source>
</evidence>
<evidence type="ECO:0000256" key="2">
    <source>
        <dbReference type="ARBA" id="ARBA00018974"/>
    </source>
</evidence>
<feature type="region of interest" description="Disordered" evidence="18">
    <location>
        <begin position="50"/>
        <end position="115"/>
    </location>
</feature>
<dbReference type="FunFam" id="1.10.565.10:FF:000017">
    <property type="entry name" value="Peroxisome proliferator-activated receptor gamma"/>
    <property type="match status" value="1"/>
</dbReference>
<evidence type="ECO:0000256" key="12">
    <source>
        <dbReference type="ARBA" id="ARBA00023163"/>
    </source>
</evidence>
<reference evidence="21" key="2">
    <citation type="submission" date="2025-08" db="UniProtKB">
        <authorList>
            <consortium name="Ensembl"/>
        </authorList>
    </citation>
    <scope>IDENTIFICATION</scope>
</reference>
<dbReference type="GO" id="GO:0000978">
    <property type="term" value="F:RNA polymerase II cis-regulatory region sequence-specific DNA binding"/>
    <property type="evidence" value="ECO:0007669"/>
    <property type="project" value="TreeGrafter"/>
</dbReference>
<dbReference type="GO" id="GO:0048511">
    <property type="term" value="P:rhythmic process"/>
    <property type="evidence" value="ECO:0007669"/>
    <property type="project" value="UniProtKB-KW"/>
</dbReference>
<accession>A0A4W5MW38</accession>
<dbReference type="PRINTS" id="PR01288">
    <property type="entry name" value="PROXISOMEPAR"/>
</dbReference>
<dbReference type="Gene3D" id="3.30.50.10">
    <property type="entry name" value="Erythroid Transcription Factor GATA-1, subunit A"/>
    <property type="match status" value="1"/>
</dbReference>
<dbReference type="PRINTS" id="PR00047">
    <property type="entry name" value="STROIDFINGER"/>
</dbReference>
<evidence type="ECO:0000256" key="15">
    <source>
        <dbReference type="ARBA" id="ARBA00032721"/>
    </source>
</evidence>
<protein>
    <recommendedName>
        <fullName evidence="2 17">Peroxisome proliferator-activated receptor gamma</fullName>
        <shortName evidence="17">PPAR-gamma</shortName>
    </recommendedName>
    <alternativeName>
        <fullName evidence="15 17">Nuclear receptor subfamily 1 group C member 3</fullName>
    </alternativeName>
</protein>
<sequence>MVDTRRAAWSLLSFGLGTLDLAEMDNRMNSFDMKTLSTLDYPYLPSLEYSHNSPHHHSPDRSQSFNHSPDRNHSINHSPDRNHSINHRPDRNHSINHSPDRNHSINHSPDRSHSYNYTYSEYQRKSTVRDYASSLLNIDCRVCGDKASGFHYGVHACEGCKGFFRRTVRLKLVYDPCDLHCRIHKKSRNKCQYCRFQKCLLVGMSHDAIRFGRMPQVEREKLQAEFMDVDPGNTESADLRALSRQLCLSYHRHFPLTKSKANAILSGKTHGNSPFVIHDMKSLTAGQYFINCRQLPVLERQRSVLTPEEPAGELELSFFRRIQFRSAEAVQEVTEFAKSIPGFTELDMNDQVILLKYGVIEVMTTMLAPLMNKDGTLFAYGQIFMTREFLKSLRKPFCEMMEPKFEFAVKFNVLELDDSDMALFFAVIILSGDRPGLVNVKPIEDLQETVLQALELQLKTIHPDCPQLFAKLLQKMTDLRQLVPNHVRLIHLLKKQELEMCLHPLLQEIMRDLY</sequence>
<reference evidence="21" key="3">
    <citation type="submission" date="2025-09" db="UniProtKB">
        <authorList>
            <consortium name="Ensembl"/>
        </authorList>
    </citation>
    <scope>IDENTIFICATION</scope>
</reference>
<dbReference type="AlphaFoldDB" id="A0A4W5MW38"/>
<dbReference type="GO" id="GO:0006631">
    <property type="term" value="P:fatty acid metabolic process"/>
    <property type="evidence" value="ECO:0007669"/>
    <property type="project" value="TreeGrafter"/>
</dbReference>
<evidence type="ECO:0000256" key="8">
    <source>
        <dbReference type="ARBA" id="ARBA00023015"/>
    </source>
</evidence>
<keyword evidence="10 16" id="KW-0238">DNA-binding</keyword>
<evidence type="ECO:0000256" key="16">
    <source>
        <dbReference type="RuleBase" id="RU004334"/>
    </source>
</evidence>
<dbReference type="GO" id="GO:0030154">
    <property type="term" value="P:cell differentiation"/>
    <property type="evidence" value="ECO:0007669"/>
    <property type="project" value="TreeGrafter"/>
</dbReference>
<dbReference type="Gene3D" id="1.10.565.10">
    <property type="entry name" value="Retinoid X Receptor"/>
    <property type="match status" value="1"/>
</dbReference>
<comment type="subcellular location">
    <subcellularLocation>
        <location evidence="17">Cytoplasm</location>
    </subcellularLocation>
    <subcellularLocation>
        <location evidence="17">Nucleus</location>
    </subcellularLocation>
</comment>
<dbReference type="InterPro" id="IPR003077">
    <property type="entry name" value="PPAR-gamma"/>
</dbReference>
<keyword evidence="3 17" id="KW-0963">Cytoplasm</keyword>
<evidence type="ECO:0000256" key="13">
    <source>
        <dbReference type="ARBA" id="ARBA00023170"/>
    </source>
</evidence>
<dbReference type="GO" id="GO:0010629">
    <property type="term" value="P:negative regulation of gene expression"/>
    <property type="evidence" value="ECO:0007669"/>
    <property type="project" value="UniProtKB-ARBA"/>
</dbReference>
<keyword evidence="14 16" id="KW-0539">Nucleus</keyword>
<dbReference type="PROSITE" id="PS51843">
    <property type="entry name" value="NR_LBD"/>
    <property type="match status" value="1"/>
</dbReference>
<feature type="compositionally biased region" description="Basic and acidic residues" evidence="18">
    <location>
        <begin position="68"/>
        <end position="113"/>
    </location>
</feature>
<evidence type="ECO:0000256" key="17">
    <source>
        <dbReference type="RuleBase" id="RU364110"/>
    </source>
</evidence>